<gene>
    <name evidence="2" type="ORF">I7V36_01760</name>
</gene>
<sequence length="241" mass="27004">MNTSVSAQNCNFDTNLAMTSLEIAELVESRHDNVRRTIETLSGRGVIARPQTEDVRETKGNNRSYTTEVYVFEGEGGKRDSFVVVAQLCPEFTARLVDRWQELEQQVAQPQLPQTMAEALRLAADQAERLEQQERALQEAAPKVAFANRVEIAPDAITVGQAAKTIGTGRTRLFSFLRHHGWVNRRNEPYQAKIEAGLMDVKVGHWEHPEKGLQENITALVTGKGLVRLQKLWEQARGDAA</sequence>
<evidence type="ECO:0000313" key="2">
    <source>
        <dbReference type="EMBL" id="MBH8578807.1"/>
    </source>
</evidence>
<dbReference type="InterPro" id="IPR014054">
    <property type="entry name" value="Phage_regulatory_Rha"/>
</dbReference>
<evidence type="ECO:0000313" key="3">
    <source>
        <dbReference type="Proteomes" id="UP000651738"/>
    </source>
</evidence>
<name>A0ABD4KWL7_9GAMM</name>
<evidence type="ECO:0000259" key="1">
    <source>
        <dbReference type="Pfam" id="PF03374"/>
    </source>
</evidence>
<comment type="caution">
    <text evidence="2">The sequence shown here is derived from an EMBL/GenBank/DDBJ whole genome shotgun (WGS) entry which is preliminary data.</text>
</comment>
<protein>
    <submittedName>
        <fullName evidence="2">Phage antirepressor KilAC domain-containing protein</fullName>
    </submittedName>
</protein>
<accession>A0ABD4KWL7</accession>
<dbReference type="Proteomes" id="UP000651738">
    <property type="component" value="Unassembled WGS sequence"/>
</dbReference>
<feature type="domain" description="Antirepressor protein C-terminal" evidence="1">
    <location>
        <begin position="135"/>
        <end position="234"/>
    </location>
</feature>
<dbReference type="InterPro" id="IPR005039">
    <property type="entry name" value="Ant_C"/>
</dbReference>
<organism evidence="2 3">
    <name type="scientific">Bisbaumannia pacifica</name>
    <dbReference type="NCBI Taxonomy" id="77098"/>
    <lineage>
        <taxon>Bacteria</taxon>
        <taxon>Pseudomonadati</taxon>
        <taxon>Pseudomonadota</taxon>
        <taxon>Gammaproteobacteria</taxon>
        <taxon>Oceanospirillales</taxon>
        <taxon>Halomonadaceae</taxon>
        <taxon>Bisbaumannia</taxon>
    </lineage>
</organism>
<reference evidence="2 3" key="1">
    <citation type="submission" date="2020-12" db="EMBL/GenBank/DDBJ databases">
        <title>Draft genome sequence of Halomonas pacifica strain CARE-V15.</title>
        <authorList>
            <person name="Vignesh N."/>
            <person name="Thabitha A."/>
            <person name="Saravanan R."/>
            <person name="Manigandan V."/>
        </authorList>
    </citation>
    <scope>NUCLEOTIDE SEQUENCE [LARGE SCALE GENOMIC DNA]</scope>
    <source>
        <strain evidence="2 3">CARE-V15</strain>
    </source>
</reference>
<dbReference type="AlphaFoldDB" id="A0ABD4KWL7"/>
<dbReference type="EMBL" id="JAEDAF010000001">
    <property type="protein sequence ID" value="MBH8578807.1"/>
    <property type="molecule type" value="Genomic_DNA"/>
</dbReference>
<dbReference type="RefSeq" id="WP_198056829.1">
    <property type="nucleotide sequence ID" value="NZ_JAEDAF010000001.1"/>
</dbReference>
<dbReference type="Pfam" id="PF09669">
    <property type="entry name" value="Phage_pRha"/>
    <property type="match status" value="1"/>
</dbReference>
<proteinExistence type="predicted"/>
<dbReference type="Pfam" id="PF03374">
    <property type="entry name" value="ANT"/>
    <property type="match status" value="1"/>
</dbReference>